<sequence length="271" mass="30972">MNTRVLYLFTSIVFVASVTVNIENDDPNLIISEDKIELSPFLISSSLNDIIIISAPIINNSTKYYLNRPNGQVTRLNLESSINCKNITDDYYDIQIKYFKSLKVISPVNRYRVFNPNEGSKFFPTDVFREYEEKMGGNDFMIGPLEMNDHGNWVLSAYYQRRDAKWVEVFQVITVEIIEGIPAAPKRPLLSVGEDLEIGFEYTIPKIETCEITAPRSTFDRFYSRSNLNFGSCRFLIPNVTKADGGLWKIIGVGEIVYEAIAFVTIRDKVL</sequence>
<keyword evidence="1" id="KW-0732">Signal</keyword>
<proteinExistence type="predicted"/>
<dbReference type="EMBL" id="CAVLEF010000007">
    <property type="protein sequence ID" value="CAK1545506.1"/>
    <property type="molecule type" value="Genomic_DNA"/>
</dbReference>
<comment type="caution">
    <text evidence="2">The sequence shown here is derived from an EMBL/GenBank/DDBJ whole genome shotgun (WGS) entry which is preliminary data.</text>
</comment>
<keyword evidence="3" id="KW-1185">Reference proteome</keyword>
<dbReference type="AlphaFoldDB" id="A0AAV1JBX3"/>
<evidence type="ECO:0000313" key="2">
    <source>
        <dbReference type="EMBL" id="CAK1545506.1"/>
    </source>
</evidence>
<reference evidence="2 3" key="1">
    <citation type="submission" date="2023-11" db="EMBL/GenBank/DDBJ databases">
        <authorList>
            <person name="Okamura Y."/>
        </authorList>
    </citation>
    <scope>NUCLEOTIDE SEQUENCE [LARGE SCALE GENOMIC DNA]</scope>
</reference>
<evidence type="ECO:0000256" key="1">
    <source>
        <dbReference type="SAM" id="SignalP"/>
    </source>
</evidence>
<feature type="signal peptide" evidence="1">
    <location>
        <begin position="1"/>
        <end position="17"/>
    </location>
</feature>
<protein>
    <submittedName>
        <fullName evidence="2">Uncharacterized protein</fullName>
    </submittedName>
</protein>
<dbReference type="Proteomes" id="UP001497472">
    <property type="component" value="Unassembled WGS sequence"/>
</dbReference>
<evidence type="ECO:0000313" key="3">
    <source>
        <dbReference type="Proteomes" id="UP001497472"/>
    </source>
</evidence>
<feature type="chain" id="PRO_5043807781" evidence="1">
    <location>
        <begin position="18"/>
        <end position="271"/>
    </location>
</feature>
<accession>A0AAV1JBX3</accession>
<name>A0AAV1JBX3_9NEOP</name>
<organism evidence="2 3">
    <name type="scientific">Leptosia nina</name>
    <dbReference type="NCBI Taxonomy" id="320188"/>
    <lineage>
        <taxon>Eukaryota</taxon>
        <taxon>Metazoa</taxon>
        <taxon>Ecdysozoa</taxon>
        <taxon>Arthropoda</taxon>
        <taxon>Hexapoda</taxon>
        <taxon>Insecta</taxon>
        <taxon>Pterygota</taxon>
        <taxon>Neoptera</taxon>
        <taxon>Endopterygota</taxon>
        <taxon>Lepidoptera</taxon>
        <taxon>Glossata</taxon>
        <taxon>Ditrysia</taxon>
        <taxon>Papilionoidea</taxon>
        <taxon>Pieridae</taxon>
        <taxon>Pierinae</taxon>
        <taxon>Leptosia</taxon>
    </lineage>
</organism>
<gene>
    <name evidence="2" type="ORF">LNINA_LOCUS5151</name>
</gene>